<keyword evidence="4" id="KW-0804">Transcription</keyword>
<accession>A0A2S5TK29</accession>
<dbReference type="OrthoDB" id="9808480at2"/>
<evidence type="ECO:0000313" key="7">
    <source>
        <dbReference type="Proteomes" id="UP000238220"/>
    </source>
</evidence>
<evidence type="ECO:0000313" key="6">
    <source>
        <dbReference type="EMBL" id="PPE75317.1"/>
    </source>
</evidence>
<dbReference type="SMART" id="SM00422">
    <property type="entry name" value="HTH_MERR"/>
    <property type="match status" value="1"/>
</dbReference>
<keyword evidence="3" id="KW-0238">DNA-binding</keyword>
<keyword evidence="1" id="KW-0678">Repressor</keyword>
<dbReference type="InterPro" id="IPR047057">
    <property type="entry name" value="MerR_fam"/>
</dbReference>
<evidence type="ECO:0000256" key="1">
    <source>
        <dbReference type="ARBA" id="ARBA00022491"/>
    </source>
</evidence>
<dbReference type="SUPFAM" id="SSF46955">
    <property type="entry name" value="Putative DNA-binding domain"/>
    <property type="match status" value="1"/>
</dbReference>
<dbReference type="PANTHER" id="PTHR30204">
    <property type="entry name" value="REDOX-CYCLING DRUG-SENSING TRANSCRIPTIONAL ACTIVATOR SOXR"/>
    <property type="match status" value="1"/>
</dbReference>
<name>A0A2S5TK29_9GAMM</name>
<evidence type="ECO:0000256" key="2">
    <source>
        <dbReference type="ARBA" id="ARBA00023015"/>
    </source>
</evidence>
<dbReference type="InterPro" id="IPR000551">
    <property type="entry name" value="MerR-type_HTH_dom"/>
</dbReference>
<dbReference type="Pfam" id="PF13411">
    <property type="entry name" value="MerR_1"/>
    <property type="match status" value="1"/>
</dbReference>
<gene>
    <name evidence="6" type="ORF">C3942_06000</name>
</gene>
<keyword evidence="7" id="KW-1185">Reference proteome</keyword>
<evidence type="ECO:0000259" key="5">
    <source>
        <dbReference type="PROSITE" id="PS50937"/>
    </source>
</evidence>
<dbReference type="Gene3D" id="1.10.1660.10">
    <property type="match status" value="1"/>
</dbReference>
<evidence type="ECO:0000256" key="4">
    <source>
        <dbReference type="ARBA" id="ARBA00023163"/>
    </source>
</evidence>
<dbReference type="GO" id="GO:0003677">
    <property type="term" value="F:DNA binding"/>
    <property type="evidence" value="ECO:0007669"/>
    <property type="project" value="UniProtKB-KW"/>
</dbReference>
<dbReference type="InterPro" id="IPR009061">
    <property type="entry name" value="DNA-bd_dom_put_sf"/>
</dbReference>
<evidence type="ECO:0000256" key="3">
    <source>
        <dbReference type="ARBA" id="ARBA00023125"/>
    </source>
</evidence>
<reference evidence="6 7" key="1">
    <citation type="submission" date="2018-02" db="EMBL/GenBank/DDBJ databases">
        <title>Genome sequencing of Solimonas sp. HR-BB.</title>
        <authorList>
            <person name="Lee Y."/>
            <person name="Jeon C.O."/>
        </authorList>
    </citation>
    <scope>NUCLEOTIDE SEQUENCE [LARGE SCALE GENOMIC DNA]</scope>
    <source>
        <strain evidence="6 7">HR-BB</strain>
    </source>
</reference>
<dbReference type="PANTHER" id="PTHR30204:SF69">
    <property type="entry name" value="MERR-FAMILY TRANSCRIPTIONAL REGULATOR"/>
    <property type="match status" value="1"/>
</dbReference>
<dbReference type="GO" id="GO:0003700">
    <property type="term" value="F:DNA-binding transcription factor activity"/>
    <property type="evidence" value="ECO:0007669"/>
    <property type="project" value="InterPro"/>
</dbReference>
<sequence>MSAAAESTYRMAEVVRRSGVTRETIHFYLREGLLPPARKTAHNAALYGDEHLHRLRLIRSLREEHLLPLKAIKSLLDDQPELQFSADQFATLQALRRLRLNDLRQQRPGGDCKTAGDLAGELGLTPGELQELRDIKLLTSADNEALDADEAECLRLWTVVRDAGINAEKGFSPRDIGYIDQAAKLLFEREVALFKDRVQQLRPAEIDSLLHTVIPAIHRLLVIRHERMISALLEVYGASAAQTTPSQEERTV</sequence>
<dbReference type="EMBL" id="PSNW01000002">
    <property type="protein sequence ID" value="PPE75317.1"/>
    <property type="molecule type" value="Genomic_DNA"/>
</dbReference>
<dbReference type="PROSITE" id="PS50937">
    <property type="entry name" value="HTH_MERR_2"/>
    <property type="match status" value="1"/>
</dbReference>
<keyword evidence="2" id="KW-0805">Transcription regulation</keyword>
<dbReference type="Proteomes" id="UP000238220">
    <property type="component" value="Unassembled WGS sequence"/>
</dbReference>
<dbReference type="PRINTS" id="PR00040">
    <property type="entry name" value="HTHMERR"/>
</dbReference>
<dbReference type="AlphaFoldDB" id="A0A2S5TK29"/>
<feature type="domain" description="HTH merR-type" evidence="5">
    <location>
        <begin position="8"/>
        <end position="78"/>
    </location>
</feature>
<comment type="caution">
    <text evidence="6">The sequence shown here is derived from an EMBL/GenBank/DDBJ whole genome shotgun (WGS) entry which is preliminary data.</text>
</comment>
<proteinExistence type="predicted"/>
<organism evidence="6 7">
    <name type="scientific">Solimonas fluminis</name>
    <dbReference type="NCBI Taxonomy" id="2086571"/>
    <lineage>
        <taxon>Bacteria</taxon>
        <taxon>Pseudomonadati</taxon>
        <taxon>Pseudomonadota</taxon>
        <taxon>Gammaproteobacteria</taxon>
        <taxon>Nevskiales</taxon>
        <taxon>Nevskiaceae</taxon>
        <taxon>Solimonas</taxon>
    </lineage>
</organism>
<protein>
    <recommendedName>
        <fullName evidence="5">HTH merR-type domain-containing protein</fullName>
    </recommendedName>
</protein>